<comment type="subcellular location">
    <subcellularLocation>
        <location evidence="1">Cell membrane</location>
        <topology evidence="1">Multi-pass membrane protein</topology>
    </subcellularLocation>
</comment>
<proteinExistence type="predicted"/>
<sequence length="152" mass="16372">MPIIVLAPLFIIYLGFGLAPKVVTVILMCFFPIAVSFADGLGDVPEEMINLMRTMGASRAQIYRIAKLPGAVTSLFTGLGVAAVYSIMGAVVGEWLGGDGGLGFYMLRVKNAYMLDKVFATVLMVVLLSLAMAGAIKLIKYVSAPWTRRTKF</sequence>
<keyword evidence="4 7" id="KW-0812">Transmembrane</keyword>
<keyword evidence="6 7" id="KW-0472">Membrane</keyword>
<keyword evidence="2" id="KW-0813">Transport</keyword>
<feature type="domain" description="ABC transmembrane type-1" evidence="8">
    <location>
        <begin position="1"/>
        <end position="136"/>
    </location>
</feature>
<feature type="transmembrane region" description="Helical" evidence="7">
    <location>
        <begin position="118"/>
        <end position="139"/>
    </location>
</feature>
<comment type="caution">
    <text evidence="9">The sequence shown here is derived from an EMBL/GenBank/DDBJ whole genome shotgun (WGS) entry which is preliminary data.</text>
</comment>
<evidence type="ECO:0000256" key="2">
    <source>
        <dbReference type="ARBA" id="ARBA00022448"/>
    </source>
</evidence>
<evidence type="ECO:0000259" key="8">
    <source>
        <dbReference type="PROSITE" id="PS50928"/>
    </source>
</evidence>
<evidence type="ECO:0000313" key="9">
    <source>
        <dbReference type="EMBL" id="MPN30725.1"/>
    </source>
</evidence>
<keyword evidence="5 7" id="KW-1133">Transmembrane helix</keyword>
<accession>A0A645GVA8</accession>
<dbReference type="InterPro" id="IPR035906">
    <property type="entry name" value="MetI-like_sf"/>
</dbReference>
<dbReference type="SUPFAM" id="SSF161098">
    <property type="entry name" value="MetI-like"/>
    <property type="match status" value="1"/>
</dbReference>
<feature type="transmembrane region" description="Helical" evidence="7">
    <location>
        <begin position="68"/>
        <end position="98"/>
    </location>
</feature>
<evidence type="ECO:0000256" key="7">
    <source>
        <dbReference type="SAM" id="Phobius"/>
    </source>
</evidence>
<dbReference type="CDD" id="cd06261">
    <property type="entry name" value="TM_PBP2"/>
    <property type="match status" value="1"/>
</dbReference>
<evidence type="ECO:0000256" key="6">
    <source>
        <dbReference type="ARBA" id="ARBA00023136"/>
    </source>
</evidence>
<reference evidence="9" key="1">
    <citation type="submission" date="2019-08" db="EMBL/GenBank/DDBJ databases">
        <authorList>
            <person name="Kucharzyk K."/>
            <person name="Murdoch R.W."/>
            <person name="Higgins S."/>
            <person name="Loffler F."/>
        </authorList>
    </citation>
    <scope>NUCLEOTIDE SEQUENCE</scope>
</reference>
<gene>
    <name evidence="9" type="primary">ribX_21</name>
    <name evidence="9" type="ORF">SDC9_178196</name>
</gene>
<protein>
    <submittedName>
        <fullName evidence="9">Riboflavin transport system permease protein RibX</fullName>
    </submittedName>
</protein>
<dbReference type="PANTHER" id="PTHR30151">
    <property type="entry name" value="ALKANE SULFONATE ABC TRANSPORTER-RELATED, MEMBRANE SUBUNIT"/>
    <property type="match status" value="1"/>
</dbReference>
<evidence type="ECO:0000256" key="5">
    <source>
        <dbReference type="ARBA" id="ARBA00022989"/>
    </source>
</evidence>
<feature type="transmembrane region" description="Helical" evidence="7">
    <location>
        <begin position="6"/>
        <end position="31"/>
    </location>
</feature>
<dbReference type="EMBL" id="VSSQ01081948">
    <property type="protein sequence ID" value="MPN30725.1"/>
    <property type="molecule type" value="Genomic_DNA"/>
</dbReference>
<dbReference type="Gene3D" id="1.10.3720.10">
    <property type="entry name" value="MetI-like"/>
    <property type="match status" value="1"/>
</dbReference>
<evidence type="ECO:0000256" key="1">
    <source>
        <dbReference type="ARBA" id="ARBA00004651"/>
    </source>
</evidence>
<dbReference type="InterPro" id="IPR000515">
    <property type="entry name" value="MetI-like"/>
</dbReference>
<evidence type="ECO:0000256" key="3">
    <source>
        <dbReference type="ARBA" id="ARBA00022475"/>
    </source>
</evidence>
<dbReference type="PANTHER" id="PTHR30151:SF20">
    <property type="entry name" value="ABC TRANSPORTER PERMEASE PROTEIN HI_0355-RELATED"/>
    <property type="match status" value="1"/>
</dbReference>
<dbReference type="GO" id="GO:0055085">
    <property type="term" value="P:transmembrane transport"/>
    <property type="evidence" value="ECO:0007669"/>
    <property type="project" value="InterPro"/>
</dbReference>
<dbReference type="Pfam" id="PF00528">
    <property type="entry name" value="BPD_transp_1"/>
    <property type="match status" value="1"/>
</dbReference>
<dbReference type="GO" id="GO:0005886">
    <property type="term" value="C:plasma membrane"/>
    <property type="evidence" value="ECO:0007669"/>
    <property type="project" value="UniProtKB-SubCell"/>
</dbReference>
<dbReference type="PROSITE" id="PS50928">
    <property type="entry name" value="ABC_TM1"/>
    <property type="match status" value="1"/>
</dbReference>
<organism evidence="9">
    <name type="scientific">bioreactor metagenome</name>
    <dbReference type="NCBI Taxonomy" id="1076179"/>
    <lineage>
        <taxon>unclassified sequences</taxon>
        <taxon>metagenomes</taxon>
        <taxon>ecological metagenomes</taxon>
    </lineage>
</organism>
<dbReference type="AlphaFoldDB" id="A0A645GVA8"/>
<evidence type="ECO:0000256" key="4">
    <source>
        <dbReference type="ARBA" id="ARBA00022692"/>
    </source>
</evidence>
<keyword evidence="3" id="KW-1003">Cell membrane</keyword>
<name>A0A645GVA8_9ZZZZ</name>